<sequence length="224" mass="24788">MDYIAEFAKHASALINSSSSKFQDEKIHEKMPAIIEAVDTLSDSTPIIGHVKGVYHYFTNEKERAVKSVDEATRTTAVVTGGISAGAAYDYGASEYHGTPVRSKKAFSDALADPTQEKMFNAYIFPVIDAFTGYFGADIYSSIRKAPAITYGNTRQFIVNETKKHFIGPNGELLKKRILETFVIKNPYFHESAITLASQIPKIGAITAIYPYGKQMFDHLKKDA</sequence>
<dbReference type="Proteomes" id="UP000887580">
    <property type="component" value="Unplaced"/>
</dbReference>
<organism evidence="1 2">
    <name type="scientific">Panagrolaimus sp. PS1159</name>
    <dbReference type="NCBI Taxonomy" id="55785"/>
    <lineage>
        <taxon>Eukaryota</taxon>
        <taxon>Metazoa</taxon>
        <taxon>Ecdysozoa</taxon>
        <taxon>Nematoda</taxon>
        <taxon>Chromadorea</taxon>
        <taxon>Rhabditida</taxon>
        <taxon>Tylenchina</taxon>
        <taxon>Panagrolaimomorpha</taxon>
        <taxon>Panagrolaimoidea</taxon>
        <taxon>Panagrolaimidae</taxon>
        <taxon>Panagrolaimus</taxon>
    </lineage>
</organism>
<accession>A0AC35FKP4</accession>
<dbReference type="WBParaSite" id="PS1159_v2.g18420.t1">
    <property type="protein sequence ID" value="PS1159_v2.g18420.t1"/>
    <property type="gene ID" value="PS1159_v2.g18420"/>
</dbReference>
<proteinExistence type="predicted"/>
<evidence type="ECO:0000313" key="2">
    <source>
        <dbReference type="WBParaSite" id="PS1159_v2.g18420.t1"/>
    </source>
</evidence>
<protein>
    <submittedName>
        <fullName evidence="2">Uncharacterized protein</fullName>
    </submittedName>
</protein>
<reference evidence="2" key="1">
    <citation type="submission" date="2022-11" db="UniProtKB">
        <authorList>
            <consortium name="WormBaseParasite"/>
        </authorList>
    </citation>
    <scope>IDENTIFICATION</scope>
</reference>
<name>A0AC35FKP4_9BILA</name>
<evidence type="ECO:0000313" key="1">
    <source>
        <dbReference type="Proteomes" id="UP000887580"/>
    </source>
</evidence>